<dbReference type="EMBL" id="MUJZ01039433">
    <property type="protein sequence ID" value="OTF76007.1"/>
    <property type="molecule type" value="Genomic_DNA"/>
</dbReference>
<evidence type="ECO:0000313" key="3">
    <source>
        <dbReference type="Proteomes" id="UP000194236"/>
    </source>
</evidence>
<proteinExistence type="predicted"/>
<protein>
    <submittedName>
        <fullName evidence="2">Uncharacterized protein</fullName>
    </submittedName>
</protein>
<dbReference type="Proteomes" id="UP000194236">
    <property type="component" value="Unassembled WGS sequence"/>
</dbReference>
<dbReference type="AlphaFoldDB" id="A0A1Y3B730"/>
<feature type="region of interest" description="Disordered" evidence="1">
    <location>
        <begin position="34"/>
        <end position="90"/>
    </location>
</feature>
<gene>
    <name evidence="2" type="ORF">BLA29_007471</name>
</gene>
<name>A0A1Y3B730_EURMA</name>
<sequence>MLPYRYHNFGNLPLNTFLEGLDARQPTISNFIHPQSDHLHHHQNHQSQQQQLRQNLNSPDPNNNTTHRISPKTKSSSSNPQHIFGTSVAFPGNPLQSAAAAAAAAGQGIQNQNFHSQHQTANRLNQMQQHSSAAGQQQQAVLLPLEINPGQTRNLVSANNSNSSPNSTSSGANVITSNSAAAVAAAVAVAHPQYTQYITSWPCPACKVAFRSANELQTHL</sequence>
<reference evidence="2 3" key="1">
    <citation type="submission" date="2017-03" db="EMBL/GenBank/DDBJ databases">
        <title>Genome Survey of Euroglyphus maynei.</title>
        <authorList>
            <person name="Arlian L.G."/>
            <person name="Morgan M.S."/>
            <person name="Rider S.D."/>
        </authorList>
    </citation>
    <scope>NUCLEOTIDE SEQUENCE [LARGE SCALE GENOMIC DNA]</scope>
    <source>
        <strain evidence="2">Arlian Lab</strain>
        <tissue evidence="2">Whole body</tissue>
    </source>
</reference>
<evidence type="ECO:0000313" key="2">
    <source>
        <dbReference type="EMBL" id="OTF76007.1"/>
    </source>
</evidence>
<accession>A0A1Y3B730</accession>
<keyword evidence="3" id="KW-1185">Reference proteome</keyword>
<organism evidence="2 3">
    <name type="scientific">Euroglyphus maynei</name>
    <name type="common">Mayne's house dust mite</name>
    <dbReference type="NCBI Taxonomy" id="6958"/>
    <lineage>
        <taxon>Eukaryota</taxon>
        <taxon>Metazoa</taxon>
        <taxon>Ecdysozoa</taxon>
        <taxon>Arthropoda</taxon>
        <taxon>Chelicerata</taxon>
        <taxon>Arachnida</taxon>
        <taxon>Acari</taxon>
        <taxon>Acariformes</taxon>
        <taxon>Sarcoptiformes</taxon>
        <taxon>Astigmata</taxon>
        <taxon>Psoroptidia</taxon>
        <taxon>Analgoidea</taxon>
        <taxon>Pyroglyphidae</taxon>
        <taxon>Pyroglyphinae</taxon>
        <taxon>Euroglyphus</taxon>
    </lineage>
</organism>
<feature type="compositionally biased region" description="Low complexity" evidence="1">
    <location>
        <begin position="45"/>
        <end position="58"/>
    </location>
</feature>
<feature type="compositionally biased region" description="Polar residues" evidence="1">
    <location>
        <begin position="59"/>
        <end position="81"/>
    </location>
</feature>
<evidence type="ECO:0000256" key="1">
    <source>
        <dbReference type="SAM" id="MobiDB-lite"/>
    </source>
</evidence>
<feature type="non-terminal residue" evidence="2">
    <location>
        <position position="220"/>
    </location>
</feature>
<comment type="caution">
    <text evidence="2">The sequence shown here is derived from an EMBL/GenBank/DDBJ whole genome shotgun (WGS) entry which is preliminary data.</text>
</comment>